<gene>
    <name evidence="3" type="ORF">DES47_1011022</name>
</gene>
<reference evidence="3 4" key="1">
    <citation type="submission" date="2019-03" db="EMBL/GenBank/DDBJ databases">
        <title>Genomic Encyclopedia of Type Strains, Phase IV (KMG-IV): sequencing the most valuable type-strain genomes for metagenomic binning, comparative biology and taxonomic classification.</title>
        <authorList>
            <person name="Goeker M."/>
        </authorList>
    </citation>
    <scope>NUCLEOTIDE SEQUENCE [LARGE SCALE GENOMIC DNA]</scope>
    <source>
        <strain evidence="3 4">DSM 16998</strain>
    </source>
</reference>
<evidence type="ECO:0000313" key="3">
    <source>
        <dbReference type="EMBL" id="TDP74952.1"/>
    </source>
</evidence>
<accession>A0A4R6QUX0</accession>
<dbReference type="OrthoDB" id="8684961at2"/>
<dbReference type="AlphaFoldDB" id="A0A4R6QUX0"/>
<feature type="compositionally biased region" description="Polar residues" evidence="1">
    <location>
        <begin position="249"/>
        <end position="263"/>
    </location>
</feature>
<evidence type="ECO:0000259" key="2">
    <source>
        <dbReference type="Pfam" id="PF14341"/>
    </source>
</evidence>
<dbReference type="Pfam" id="PF14341">
    <property type="entry name" value="PilX_N"/>
    <property type="match status" value="1"/>
</dbReference>
<protein>
    <submittedName>
        <fullName evidence="3">PilX-like prepilin protein</fullName>
    </submittedName>
</protein>
<name>A0A4R6QUX0_9BURK</name>
<dbReference type="EMBL" id="SNXS01000001">
    <property type="protein sequence ID" value="TDP74952.1"/>
    <property type="molecule type" value="Genomic_DNA"/>
</dbReference>
<feature type="domain" description="Type 4 fimbrial biogenesis protein PilX N-terminal" evidence="2">
    <location>
        <begin position="14"/>
        <end position="65"/>
    </location>
</feature>
<dbReference type="RefSeq" id="WP_133699538.1">
    <property type="nucleotide sequence ID" value="NZ_SNXS01000001.1"/>
</dbReference>
<comment type="caution">
    <text evidence="3">The sequence shown here is derived from an EMBL/GenBank/DDBJ whole genome shotgun (WGS) entry which is preliminary data.</text>
</comment>
<evidence type="ECO:0000313" key="4">
    <source>
        <dbReference type="Proteomes" id="UP000295361"/>
    </source>
</evidence>
<dbReference type="InParanoid" id="A0A4R6QUX0"/>
<keyword evidence="4" id="KW-1185">Reference proteome</keyword>
<feature type="region of interest" description="Disordered" evidence="1">
    <location>
        <begin position="249"/>
        <end position="268"/>
    </location>
</feature>
<sequence>MRRRHAPGRAGRQRGLAALVVVTVLFIVTSLVAAYTSRNLVFEQRTAANQYRSTQALEAAEAGVEWALAQLNSGVITANCQPSTNPAQTSFRNRYLNIDGSDGRITPRVGASGTALWPSCVSSGSGWTCDCPTDAEPNLTAPTGSDVFPAFRVRFITVAPNAGGLPTRPGVVRIESNGCTRLDNGCLNFPSQAAEGEGRATVSVLVALASALPSKPAAPLTVRGNLADTLALSVSNGDLASGGITIQASGTANPNATGRSISSVPGAPPSRSVIAGDTTLTANANPPGLGADLKTGLFTQTFNAWANSYKDQAATLVVNCGDAGCSATDIRNKALLNPGRPLWLQGHLLLDSGVEIGSASAPVLLLVTGNADAAASVTATAAAAVRGLIYLQDRLVVNSTTPGNSWTDSAGVTLQGALISEGDLGGTGSPTFAYDAAILNRLRLASGSFVRVPGGWKDFK</sequence>
<dbReference type="Proteomes" id="UP000295361">
    <property type="component" value="Unassembled WGS sequence"/>
</dbReference>
<organism evidence="3 4">
    <name type="scientific">Roseateles toxinivorans</name>
    <dbReference type="NCBI Taxonomy" id="270368"/>
    <lineage>
        <taxon>Bacteria</taxon>
        <taxon>Pseudomonadati</taxon>
        <taxon>Pseudomonadota</taxon>
        <taxon>Betaproteobacteria</taxon>
        <taxon>Burkholderiales</taxon>
        <taxon>Sphaerotilaceae</taxon>
        <taxon>Roseateles</taxon>
    </lineage>
</organism>
<evidence type="ECO:0000256" key="1">
    <source>
        <dbReference type="SAM" id="MobiDB-lite"/>
    </source>
</evidence>
<proteinExistence type="predicted"/>
<dbReference type="InterPro" id="IPR025746">
    <property type="entry name" value="PilX_N_dom"/>
</dbReference>